<dbReference type="EMBL" id="CP155447">
    <property type="protein sequence ID" value="XBH01377.1"/>
    <property type="molecule type" value="Genomic_DNA"/>
</dbReference>
<keyword evidence="1 4" id="KW-0489">Methyltransferase</keyword>
<feature type="domain" description="Histidine-specific methyltransferase SAM-dependent" evidence="3">
    <location>
        <begin position="31"/>
        <end position="334"/>
    </location>
</feature>
<dbReference type="InterPro" id="IPR019257">
    <property type="entry name" value="MeTrfase_dom"/>
</dbReference>
<evidence type="ECO:0000313" key="4">
    <source>
        <dbReference type="EMBL" id="XBH01377.1"/>
    </source>
</evidence>
<dbReference type="Pfam" id="PF10017">
    <property type="entry name" value="Methyltransf_33"/>
    <property type="match status" value="1"/>
</dbReference>
<dbReference type="NCBIfam" id="TIGR03438">
    <property type="entry name" value="egtD_ergothio"/>
    <property type="match status" value="1"/>
</dbReference>
<keyword evidence="2 4" id="KW-0808">Transferase</keyword>
<dbReference type="PANTHER" id="PTHR43397:SF1">
    <property type="entry name" value="ERGOTHIONEINE BIOSYNTHESIS PROTEIN 1"/>
    <property type="match status" value="1"/>
</dbReference>
<reference evidence="4" key="1">
    <citation type="submission" date="2024-05" db="EMBL/GenBank/DDBJ databases">
        <title>Planctomycetes of the genus Singulisphaera possess chitinolytic capabilities.</title>
        <authorList>
            <person name="Ivanova A."/>
        </authorList>
    </citation>
    <scope>NUCLEOTIDE SEQUENCE</scope>
    <source>
        <strain evidence="4">Ch08T</strain>
    </source>
</reference>
<dbReference type="GO" id="GO:0052706">
    <property type="term" value="F:L-histidine N(alpha)-methyltransferase activity"/>
    <property type="evidence" value="ECO:0007669"/>
    <property type="project" value="UniProtKB-EC"/>
</dbReference>
<dbReference type="EC" id="2.1.1.44" evidence="4"/>
<evidence type="ECO:0000259" key="3">
    <source>
        <dbReference type="Pfam" id="PF10017"/>
    </source>
</evidence>
<dbReference type="InterPro" id="IPR051128">
    <property type="entry name" value="EgtD_Methyltrsf_superfamily"/>
</dbReference>
<dbReference type="GO" id="GO:0032259">
    <property type="term" value="P:methylation"/>
    <property type="evidence" value="ECO:0007669"/>
    <property type="project" value="UniProtKB-KW"/>
</dbReference>
<dbReference type="SUPFAM" id="SSF53335">
    <property type="entry name" value="S-adenosyl-L-methionine-dependent methyltransferases"/>
    <property type="match status" value="1"/>
</dbReference>
<dbReference type="InterPro" id="IPR017804">
    <property type="entry name" value="MeTrfase_EgtD-like"/>
</dbReference>
<sequence>MPFEIAPGVRPKRLTIERASAPQETETETLAEAVRLGLDARPRTLPWTYFYDEVGSQLFEAICELPEYYLTRTEDAILSEHADAMTAGWSQEPAMIELGSGSSSKTKWLISAAISRYSKLHYIPIDVSPAPLIDSAQALVRHFSALRVTGYVANYRDALATLPERIPGPRLWVFLGSSLGNYAADEACELLNQVAAAMGEDDRLLLGTDLAKDAATLEAAYDDAAGITARFNLNLLTRLNRELGADFDLSRFTHRAVYRPDLGRVEMHLVSQVPQTVRIPGAAITVDFAEGELIHTENSHKYSLDGLAELAHRAGFAEEAAWTDPQGHFRVQRWRLRD</sequence>
<organism evidence="4">
    <name type="scientific">Singulisphaera sp. Ch08</name>
    <dbReference type="NCBI Taxonomy" id="3120278"/>
    <lineage>
        <taxon>Bacteria</taxon>
        <taxon>Pseudomonadati</taxon>
        <taxon>Planctomycetota</taxon>
        <taxon>Planctomycetia</taxon>
        <taxon>Isosphaerales</taxon>
        <taxon>Isosphaeraceae</taxon>
        <taxon>Singulisphaera</taxon>
    </lineage>
</organism>
<dbReference type="AlphaFoldDB" id="A0AAU7C889"/>
<evidence type="ECO:0000256" key="1">
    <source>
        <dbReference type="ARBA" id="ARBA00022603"/>
    </source>
</evidence>
<dbReference type="Gene3D" id="3.40.50.150">
    <property type="entry name" value="Vaccinia Virus protein VP39"/>
    <property type="match status" value="1"/>
</dbReference>
<dbReference type="PANTHER" id="PTHR43397">
    <property type="entry name" value="ERGOTHIONEINE BIOSYNTHESIS PROTEIN 1"/>
    <property type="match status" value="1"/>
</dbReference>
<gene>
    <name evidence="4" type="primary">egtD</name>
    <name evidence="4" type="ORF">V5E97_23830</name>
</gene>
<dbReference type="InterPro" id="IPR029063">
    <property type="entry name" value="SAM-dependent_MTases_sf"/>
</dbReference>
<protein>
    <submittedName>
        <fullName evidence="4">L-histidine N(Alpha)-methyltransferase</fullName>
        <ecNumber evidence="4">2.1.1.44</ecNumber>
    </submittedName>
</protein>
<accession>A0AAU7C889</accession>
<proteinExistence type="predicted"/>
<dbReference type="RefSeq" id="WP_406694077.1">
    <property type="nucleotide sequence ID" value="NZ_CP155447.1"/>
</dbReference>
<evidence type="ECO:0000256" key="2">
    <source>
        <dbReference type="ARBA" id="ARBA00022679"/>
    </source>
</evidence>
<dbReference type="PIRSF" id="PIRSF018005">
    <property type="entry name" value="UCP018005"/>
    <property type="match status" value="1"/>
</dbReference>
<dbReference type="InterPro" id="IPR035094">
    <property type="entry name" value="EgtD"/>
</dbReference>
<name>A0AAU7C889_9BACT</name>